<dbReference type="Pfam" id="PF07690">
    <property type="entry name" value="MFS_1"/>
    <property type="match status" value="1"/>
</dbReference>
<keyword evidence="2 5" id="KW-0812">Transmembrane</keyword>
<dbReference type="InterPro" id="IPR011701">
    <property type="entry name" value="MFS"/>
</dbReference>
<feature type="transmembrane region" description="Helical" evidence="5">
    <location>
        <begin position="159"/>
        <end position="176"/>
    </location>
</feature>
<feature type="transmembrane region" description="Helical" evidence="5">
    <location>
        <begin position="115"/>
        <end position="139"/>
    </location>
</feature>
<comment type="subcellular location">
    <subcellularLocation>
        <location evidence="1">Membrane</location>
        <topology evidence="1">Multi-pass membrane protein</topology>
    </subcellularLocation>
</comment>
<dbReference type="PROSITE" id="PS00216">
    <property type="entry name" value="SUGAR_TRANSPORT_1"/>
    <property type="match status" value="1"/>
</dbReference>
<evidence type="ECO:0000313" key="8">
    <source>
        <dbReference type="Proteomes" id="UP000219327"/>
    </source>
</evidence>
<keyword evidence="3 5" id="KW-1133">Transmembrane helix</keyword>
<proteinExistence type="predicted"/>
<evidence type="ECO:0000256" key="5">
    <source>
        <dbReference type="SAM" id="Phobius"/>
    </source>
</evidence>
<reference evidence="7 8" key="1">
    <citation type="submission" date="2017-08" db="EMBL/GenBank/DDBJ databases">
        <title>Fine stratification of microbial communities through a metagenomic profile of the photic zone.</title>
        <authorList>
            <person name="Haro-Moreno J.M."/>
            <person name="Lopez-Perez M."/>
            <person name="De La Torre J."/>
            <person name="Picazo A."/>
            <person name="Camacho A."/>
            <person name="Rodriguez-Valera F."/>
        </authorList>
    </citation>
    <scope>NUCLEOTIDE SEQUENCE [LARGE SCALE GENOMIC DNA]</scope>
    <source>
        <strain evidence="7">MED-G24</strain>
    </source>
</reference>
<dbReference type="InterPro" id="IPR020846">
    <property type="entry name" value="MFS_dom"/>
</dbReference>
<evidence type="ECO:0000256" key="1">
    <source>
        <dbReference type="ARBA" id="ARBA00004141"/>
    </source>
</evidence>
<dbReference type="PANTHER" id="PTHR23530">
    <property type="entry name" value="TRANSPORT PROTEIN-RELATED"/>
    <property type="match status" value="1"/>
</dbReference>
<dbReference type="EMBL" id="NTKD01000042">
    <property type="protein sequence ID" value="PDH37930.1"/>
    <property type="molecule type" value="Genomic_DNA"/>
</dbReference>
<feature type="transmembrane region" description="Helical" evidence="5">
    <location>
        <begin position="58"/>
        <end position="78"/>
    </location>
</feature>
<dbReference type="SUPFAM" id="SSF103473">
    <property type="entry name" value="MFS general substrate transporter"/>
    <property type="match status" value="1"/>
</dbReference>
<comment type="caution">
    <text evidence="7">The sequence shown here is derived from an EMBL/GenBank/DDBJ whole genome shotgun (WGS) entry which is preliminary data.</text>
</comment>
<organism evidence="7 8">
    <name type="scientific">OM182 bacterium MED-G24</name>
    <dbReference type="NCBI Taxonomy" id="1986255"/>
    <lineage>
        <taxon>Bacteria</taxon>
        <taxon>Pseudomonadati</taxon>
        <taxon>Pseudomonadota</taxon>
        <taxon>Gammaproteobacteria</taxon>
        <taxon>OMG group</taxon>
        <taxon>OM182 clade</taxon>
    </lineage>
</organism>
<dbReference type="InterPro" id="IPR053160">
    <property type="entry name" value="MFS_DHA3_Transporter"/>
</dbReference>
<evidence type="ECO:0000313" key="7">
    <source>
        <dbReference type="EMBL" id="PDH37930.1"/>
    </source>
</evidence>
<protein>
    <recommendedName>
        <fullName evidence="6">Major facilitator superfamily (MFS) profile domain-containing protein</fullName>
    </recommendedName>
</protein>
<feature type="domain" description="Major facilitator superfamily (MFS) profile" evidence="6">
    <location>
        <begin position="1"/>
        <end position="232"/>
    </location>
</feature>
<keyword evidence="4 5" id="KW-0472">Membrane</keyword>
<evidence type="ECO:0000256" key="4">
    <source>
        <dbReference type="ARBA" id="ARBA00023136"/>
    </source>
</evidence>
<accession>A0A2A5WN20</accession>
<dbReference type="PROSITE" id="PS50850">
    <property type="entry name" value="MFS"/>
    <property type="match status" value="1"/>
</dbReference>
<gene>
    <name evidence="7" type="ORF">CNE99_07545</name>
</gene>
<dbReference type="PANTHER" id="PTHR23530:SF1">
    <property type="entry name" value="PERMEASE, MAJOR FACILITATOR SUPERFAMILY-RELATED"/>
    <property type="match status" value="1"/>
</dbReference>
<evidence type="ECO:0000256" key="3">
    <source>
        <dbReference type="ARBA" id="ARBA00022989"/>
    </source>
</evidence>
<dbReference type="GO" id="GO:0022857">
    <property type="term" value="F:transmembrane transporter activity"/>
    <property type="evidence" value="ECO:0007669"/>
    <property type="project" value="InterPro"/>
</dbReference>
<feature type="transmembrane region" description="Helical" evidence="5">
    <location>
        <begin position="85"/>
        <end position="103"/>
    </location>
</feature>
<dbReference type="Proteomes" id="UP000219327">
    <property type="component" value="Unassembled WGS sequence"/>
</dbReference>
<sequence length="232" mass="25422">MAMAAINQADVDDEQRRRLAKNPGRLTAVAFFTAALVIFPVIVPFFQSLGLSMTDIFILEAMFAGFVVLLEVPSGYLADMLGRKLALILGSACWLLSHLFLLFATDFWSLVLFEFTAAIAVALISGSDIALLYDSLLALDVDEPTKLRAMGRVQSARSWSQAITAILGGMLVIWSFEPVLVAQTLFAAGPFVLAFTLVEAPRSDPSDDHRTNVRNVTEMFLPRDTSEICLSR</sequence>
<dbReference type="InterPro" id="IPR036259">
    <property type="entry name" value="MFS_trans_sf"/>
</dbReference>
<dbReference type="Gene3D" id="1.20.1250.20">
    <property type="entry name" value="MFS general substrate transporter like domains"/>
    <property type="match status" value="1"/>
</dbReference>
<dbReference type="InterPro" id="IPR005829">
    <property type="entry name" value="Sugar_transporter_CS"/>
</dbReference>
<feature type="transmembrane region" description="Helical" evidence="5">
    <location>
        <begin position="26"/>
        <end position="46"/>
    </location>
</feature>
<dbReference type="GO" id="GO:0016020">
    <property type="term" value="C:membrane"/>
    <property type="evidence" value="ECO:0007669"/>
    <property type="project" value="UniProtKB-SubCell"/>
</dbReference>
<evidence type="ECO:0000256" key="2">
    <source>
        <dbReference type="ARBA" id="ARBA00022692"/>
    </source>
</evidence>
<evidence type="ECO:0000259" key="6">
    <source>
        <dbReference type="PROSITE" id="PS50850"/>
    </source>
</evidence>
<dbReference type="AlphaFoldDB" id="A0A2A5WN20"/>
<name>A0A2A5WN20_9GAMM</name>